<organism evidence="2 3">
    <name type="scientific">Phormidium yuhuli AB48</name>
    <dbReference type="NCBI Taxonomy" id="2940671"/>
    <lineage>
        <taxon>Bacteria</taxon>
        <taxon>Bacillati</taxon>
        <taxon>Cyanobacteriota</taxon>
        <taxon>Cyanophyceae</taxon>
        <taxon>Oscillatoriophycideae</taxon>
        <taxon>Oscillatoriales</taxon>
        <taxon>Oscillatoriaceae</taxon>
        <taxon>Phormidium</taxon>
        <taxon>Phormidium yuhuli</taxon>
    </lineage>
</organism>
<keyword evidence="3" id="KW-1185">Reference proteome</keyword>
<evidence type="ECO:0000313" key="2">
    <source>
        <dbReference type="EMBL" id="USR90632.1"/>
    </source>
</evidence>
<dbReference type="InterPro" id="IPR045794">
    <property type="entry name" value="Trypco1"/>
</dbReference>
<dbReference type="Proteomes" id="UP001056708">
    <property type="component" value="Chromosome"/>
</dbReference>
<dbReference type="EMBL" id="CP098611">
    <property type="protein sequence ID" value="USR90632.1"/>
    <property type="molecule type" value="Genomic_DNA"/>
</dbReference>
<accession>A0ABY5AN74</accession>
<protein>
    <recommendedName>
        <fullName evidence="1">Trypsin-co-occurring domain-containing protein</fullName>
    </recommendedName>
</protein>
<dbReference type="NCBIfam" id="NF041216">
    <property type="entry name" value="CU044_2847_fam"/>
    <property type="match status" value="1"/>
</dbReference>
<dbReference type="Pfam" id="PF19493">
    <property type="entry name" value="Trypco1"/>
    <property type="match status" value="1"/>
</dbReference>
<reference evidence="2" key="1">
    <citation type="submission" date="2022-06" db="EMBL/GenBank/DDBJ databases">
        <title>Genome sequence of Phormidium yuhuli AB48 isolated from an industrial photobioreactor environment.</title>
        <authorList>
            <person name="Qiu Y."/>
            <person name="Noonan A.J.C."/>
            <person name="Dofher K."/>
            <person name="Koch M."/>
            <person name="Kieft B."/>
            <person name="Lin X."/>
            <person name="Ziels R.M."/>
            <person name="Hallam S.J."/>
        </authorList>
    </citation>
    <scope>NUCLEOTIDE SEQUENCE</scope>
    <source>
        <strain evidence="2">AB48</strain>
    </source>
</reference>
<sequence>MANSTKIVPVNLEDGSTVYVEATLIGEQPISFKKHPFKDVTNAIKMISSELTETLETIKPQKASVKFGLEIGIQSGKITTLIVQGSSKANVEITLHWESSSKNKTSDNS</sequence>
<name>A0ABY5AN74_9CYAN</name>
<proteinExistence type="predicted"/>
<feature type="domain" description="Trypsin-co-occurring" evidence="1">
    <location>
        <begin position="10"/>
        <end position="98"/>
    </location>
</feature>
<dbReference type="RefSeq" id="WP_252662656.1">
    <property type="nucleotide sequence ID" value="NZ_CP098611.1"/>
</dbReference>
<evidence type="ECO:0000313" key="3">
    <source>
        <dbReference type="Proteomes" id="UP001056708"/>
    </source>
</evidence>
<gene>
    <name evidence="2" type="ORF">NEA10_17645</name>
</gene>
<evidence type="ECO:0000259" key="1">
    <source>
        <dbReference type="Pfam" id="PF19493"/>
    </source>
</evidence>